<proteinExistence type="inferred from homology"/>
<comment type="subunit">
    <text evidence="8">Homotetramer.</text>
</comment>
<dbReference type="EC" id="2.7.1.21" evidence="2 8"/>
<keyword evidence="8" id="KW-0862">Zinc</keyword>
<dbReference type="PANTHER" id="PTHR11441">
    <property type="entry name" value="THYMIDINE KINASE"/>
    <property type="match status" value="1"/>
</dbReference>
<comment type="catalytic activity">
    <reaction evidence="8 11">
        <text>thymidine + ATP = dTMP + ADP + H(+)</text>
        <dbReference type="Rhea" id="RHEA:19129"/>
        <dbReference type="ChEBI" id="CHEBI:15378"/>
        <dbReference type="ChEBI" id="CHEBI:17748"/>
        <dbReference type="ChEBI" id="CHEBI:30616"/>
        <dbReference type="ChEBI" id="CHEBI:63528"/>
        <dbReference type="ChEBI" id="CHEBI:456216"/>
        <dbReference type="EC" id="2.7.1.21"/>
    </reaction>
</comment>
<keyword evidence="5 8" id="KW-0547">Nucleotide-binding</keyword>
<protein>
    <recommendedName>
        <fullName evidence="2 8">Thymidine kinase</fullName>
        <ecNumber evidence="2 8">2.7.1.21</ecNumber>
    </recommendedName>
</protein>
<evidence type="ECO:0000256" key="5">
    <source>
        <dbReference type="ARBA" id="ARBA00022741"/>
    </source>
</evidence>
<dbReference type="GO" id="GO:0004797">
    <property type="term" value="F:thymidine kinase activity"/>
    <property type="evidence" value="ECO:0007669"/>
    <property type="project" value="UniProtKB-UniRule"/>
</dbReference>
<dbReference type="GO" id="GO:0005829">
    <property type="term" value="C:cytosol"/>
    <property type="evidence" value="ECO:0007669"/>
    <property type="project" value="TreeGrafter"/>
</dbReference>
<keyword evidence="8" id="KW-0963">Cytoplasm</keyword>
<sequence>MAKLHFYYSAMNAGKSTTLLQSAHNYYERGMKVLLFTPVIDNRSGKNKISSRIGLEATAISFDKDFNFLAYIKEYLTNNLINCILLDEGQFLEKQQVKQLSDITIEHNIPVLVYGLRSDFQGEPFEGSKYLLAWAENLIELRTICHCGKKATMNLRVDKNGQPVRIGEQIEIGGNERYLAVCRKHFNEGKYQNKIC</sequence>
<feature type="active site" description="Proton acceptor" evidence="8 9">
    <location>
        <position position="88"/>
    </location>
</feature>
<reference evidence="13 14" key="1">
    <citation type="journal article" date="2016" name="Nat. Commun.">
        <title>Thousands of microbial genomes shed light on interconnected biogeochemical processes in an aquifer system.</title>
        <authorList>
            <person name="Anantharaman K."/>
            <person name="Brown C.T."/>
            <person name="Hug L.A."/>
            <person name="Sharon I."/>
            <person name="Castelle C.J."/>
            <person name="Probst A.J."/>
            <person name="Thomas B.C."/>
            <person name="Singh A."/>
            <person name="Wilkins M.J."/>
            <person name="Karaoz U."/>
            <person name="Brodie E.L."/>
            <person name="Williams K.H."/>
            <person name="Hubbard S.S."/>
            <person name="Banfield J.F."/>
        </authorList>
    </citation>
    <scope>NUCLEOTIDE SEQUENCE [LARGE SCALE GENOMIC DNA]</scope>
</reference>
<evidence type="ECO:0000256" key="10">
    <source>
        <dbReference type="PIRSR" id="PIRSR035805-2"/>
    </source>
</evidence>
<dbReference type="Proteomes" id="UP000176420">
    <property type="component" value="Unassembled WGS sequence"/>
</dbReference>
<gene>
    <name evidence="8" type="primary">tdk</name>
    <name evidence="13" type="ORF">A2319_00725</name>
</gene>
<comment type="subcellular location">
    <subcellularLocation>
        <location evidence="8">Cytoplasm</location>
    </subcellularLocation>
</comment>
<dbReference type="SUPFAM" id="SSF52540">
    <property type="entry name" value="P-loop containing nucleoside triphosphate hydrolases"/>
    <property type="match status" value="1"/>
</dbReference>
<dbReference type="GO" id="GO:0046104">
    <property type="term" value="P:thymidine metabolic process"/>
    <property type="evidence" value="ECO:0007669"/>
    <property type="project" value="TreeGrafter"/>
</dbReference>
<evidence type="ECO:0000313" key="14">
    <source>
        <dbReference type="Proteomes" id="UP000176420"/>
    </source>
</evidence>
<keyword evidence="6 8" id="KW-0418">Kinase</keyword>
<dbReference type="Gene3D" id="3.30.60.20">
    <property type="match status" value="1"/>
</dbReference>
<keyword evidence="4 8" id="KW-0808">Transferase</keyword>
<dbReference type="Pfam" id="PF00265">
    <property type="entry name" value="TK"/>
    <property type="match status" value="1"/>
</dbReference>
<evidence type="ECO:0000256" key="4">
    <source>
        <dbReference type="ARBA" id="ARBA00022679"/>
    </source>
</evidence>
<dbReference type="NCBIfam" id="NF003300">
    <property type="entry name" value="PRK04296.1-5"/>
    <property type="match status" value="1"/>
</dbReference>
<dbReference type="HAMAP" id="MF_00124">
    <property type="entry name" value="Thymidine_kinase"/>
    <property type="match status" value="1"/>
</dbReference>
<evidence type="ECO:0000256" key="2">
    <source>
        <dbReference type="ARBA" id="ARBA00012118"/>
    </source>
</evidence>
<feature type="binding site" evidence="8">
    <location>
        <position position="185"/>
    </location>
    <ligand>
        <name>Zn(2+)</name>
        <dbReference type="ChEBI" id="CHEBI:29105"/>
    </ligand>
</feature>
<evidence type="ECO:0000256" key="3">
    <source>
        <dbReference type="ARBA" id="ARBA00022634"/>
    </source>
</evidence>
<dbReference type="GO" id="GO:0071897">
    <property type="term" value="P:DNA biosynthetic process"/>
    <property type="evidence" value="ECO:0007669"/>
    <property type="project" value="UniProtKB-KW"/>
</dbReference>
<keyword evidence="7 8" id="KW-0067">ATP-binding</keyword>
<dbReference type="PROSITE" id="PS00603">
    <property type="entry name" value="TK_CELLULAR_TYPE"/>
    <property type="match status" value="1"/>
</dbReference>
<dbReference type="SUPFAM" id="SSF57716">
    <property type="entry name" value="Glucocorticoid receptor-like (DNA-binding domain)"/>
    <property type="match status" value="1"/>
</dbReference>
<comment type="similarity">
    <text evidence="1 8 12">Belongs to the thymidine kinase family.</text>
</comment>
<feature type="binding site" evidence="8">
    <location>
        <begin position="9"/>
        <end position="16"/>
    </location>
    <ligand>
        <name>ATP</name>
        <dbReference type="ChEBI" id="CHEBI:30616"/>
    </ligand>
</feature>
<evidence type="ECO:0000256" key="6">
    <source>
        <dbReference type="ARBA" id="ARBA00022777"/>
    </source>
</evidence>
<evidence type="ECO:0000256" key="12">
    <source>
        <dbReference type="RuleBase" id="RU004165"/>
    </source>
</evidence>
<evidence type="ECO:0000256" key="7">
    <source>
        <dbReference type="ARBA" id="ARBA00022840"/>
    </source>
</evidence>
<feature type="binding site" evidence="10">
    <location>
        <begin position="170"/>
        <end position="173"/>
    </location>
    <ligand>
        <name>substrate</name>
    </ligand>
</feature>
<comment type="caution">
    <text evidence="13">The sequence shown here is derived from an EMBL/GenBank/DDBJ whole genome shotgun (WGS) entry which is preliminary data.</text>
</comment>
<dbReference type="InterPro" id="IPR001267">
    <property type="entry name" value="Thymidine_kinase"/>
</dbReference>
<keyword evidence="8" id="KW-0479">Metal-binding</keyword>
<dbReference type="GO" id="GO:0008270">
    <property type="term" value="F:zinc ion binding"/>
    <property type="evidence" value="ECO:0007669"/>
    <property type="project" value="UniProtKB-UniRule"/>
</dbReference>
<evidence type="ECO:0000313" key="13">
    <source>
        <dbReference type="EMBL" id="OGY85751.1"/>
    </source>
</evidence>
<dbReference type="PIRSF" id="PIRSF035805">
    <property type="entry name" value="TK_cell"/>
    <property type="match status" value="1"/>
</dbReference>
<dbReference type="Gene3D" id="3.40.50.300">
    <property type="entry name" value="P-loop containing nucleotide triphosphate hydrolases"/>
    <property type="match status" value="1"/>
</dbReference>
<feature type="binding site" evidence="8">
    <location>
        <begin position="87"/>
        <end position="90"/>
    </location>
    <ligand>
        <name>ATP</name>
        <dbReference type="ChEBI" id="CHEBI:30616"/>
    </ligand>
</feature>
<evidence type="ECO:0000256" key="1">
    <source>
        <dbReference type="ARBA" id="ARBA00007587"/>
    </source>
</evidence>
<dbReference type="AlphaFoldDB" id="A0A1G2B9B8"/>
<feature type="binding site" evidence="10">
    <location>
        <position position="178"/>
    </location>
    <ligand>
        <name>substrate</name>
    </ligand>
</feature>
<dbReference type="InterPro" id="IPR020633">
    <property type="entry name" value="Thymidine_kinase_CS"/>
</dbReference>
<dbReference type="InterPro" id="IPR027417">
    <property type="entry name" value="P-loop_NTPase"/>
</dbReference>
<feature type="binding site" evidence="8">
    <location>
        <position position="147"/>
    </location>
    <ligand>
        <name>Zn(2+)</name>
        <dbReference type="ChEBI" id="CHEBI:29105"/>
    </ligand>
</feature>
<name>A0A1G2B9B8_9BACT</name>
<organism evidence="13 14">
    <name type="scientific">Candidatus Kerfeldbacteria bacterium RIFOXYB2_FULL_38_14</name>
    <dbReference type="NCBI Taxonomy" id="1798547"/>
    <lineage>
        <taxon>Bacteria</taxon>
        <taxon>Candidatus Kerfeldiibacteriota</taxon>
    </lineage>
</organism>
<dbReference type="PANTHER" id="PTHR11441:SF0">
    <property type="entry name" value="THYMIDINE KINASE, CYTOSOLIC"/>
    <property type="match status" value="1"/>
</dbReference>
<accession>A0A1G2B9B8</accession>
<feature type="binding site" evidence="8">
    <location>
        <position position="145"/>
    </location>
    <ligand>
        <name>Zn(2+)</name>
        <dbReference type="ChEBI" id="CHEBI:29105"/>
    </ligand>
</feature>
<evidence type="ECO:0000256" key="11">
    <source>
        <dbReference type="RuleBase" id="RU000544"/>
    </source>
</evidence>
<keyword evidence="3 8" id="KW-0237">DNA synthesis</keyword>
<evidence type="ECO:0000256" key="8">
    <source>
        <dbReference type="HAMAP-Rule" id="MF_00124"/>
    </source>
</evidence>
<dbReference type="EMBL" id="MHKI01000028">
    <property type="protein sequence ID" value="OGY85751.1"/>
    <property type="molecule type" value="Genomic_DNA"/>
</dbReference>
<feature type="binding site" evidence="8">
    <location>
        <position position="182"/>
    </location>
    <ligand>
        <name>Zn(2+)</name>
        <dbReference type="ChEBI" id="CHEBI:29105"/>
    </ligand>
</feature>
<evidence type="ECO:0000256" key="9">
    <source>
        <dbReference type="PIRSR" id="PIRSR035805-1"/>
    </source>
</evidence>
<dbReference type="GO" id="GO:0005524">
    <property type="term" value="F:ATP binding"/>
    <property type="evidence" value="ECO:0007669"/>
    <property type="project" value="UniProtKB-UniRule"/>
</dbReference>